<organism evidence="1 2">
    <name type="scientific">Micromonospora costi</name>
    <dbReference type="NCBI Taxonomy" id="1530042"/>
    <lineage>
        <taxon>Bacteria</taxon>
        <taxon>Bacillati</taxon>
        <taxon>Actinomycetota</taxon>
        <taxon>Actinomycetes</taxon>
        <taxon>Micromonosporales</taxon>
        <taxon>Micromonosporaceae</taxon>
        <taxon>Micromonospora</taxon>
    </lineage>
</organism>
<accession>A0A3B0A609</accession>
<protein>
    <recommendedName>
        <fullName evidence="3">GIY-YIG nuclease family protein</fullName>
    </recommendedName>
</protein>
<dbReference type="Proteomes" id="UP000279968">
    <property type="component" value="Unassembled WGS sequence"/>
</dbReference>
<dbReference type="AlphaFoldDB" id="A0A3B0A609"/>
<evidence type="ECO:0000313" key="1">
    <source>
        <dbReference type="EMBL" id="RKN56158.1"/>
    </source>
</evidence>
<keyword evidence="2" id="KW-1185">Reference proteome</keyword>
<comment type="caution">
    <text evidence="1">The sequence shown here is derived from an EMBL/GenBank/DDBJ whole genome shotgun (WGS) entry which is preliminary data.</text>
</comment>
<proteinExistence type="predicted"/>
<evidence type="ECO:0008006" key="3">
    <source>
        <dbReference type="Google" id="ProtNLM"/>
    </source>
</evidence>
<reference evidence="1 2" key="1">
    <citation type="journal article" date="2015" name="Int. J. Syst. Evol. Microbiol.">
        <title>Micromonospora costi sp. nov., isolated from a leaf of Costus speciosus.</title>
        <authorList>
            <person name="Thawai C."/>
        </authorList>
    </citation>
    <scope>NUCLEOTIDE SEQUENCE [LARGE SCALE GENOMIC DNA]</scope>
    <source>
        <strain evidence="1 2">CS1-12</strain>
    </source>
</reference>
<name>A0A3B0A609_9ACTN</name>
<sequence>MYLARQTANGPLVYVGMAGERRGRGIKGRLTVYYRGKAAVSGLGEAALDRALADLQWLRQRVAEVEAGQARRAASWAQEAIHHADLHISWATTADRESAVALERRALATLVDASLWNRDR</sequence>
<evidence type="ECO:0000313" key="2">
    <source>
        <dbReference type="Proteomes" id="UP000279968"/>
    </source>
</evidence>
<dbReference type="EMBL" id="RBAN01000002">
    <property type="protein sequence ID" value="RKN56158.1"/>
    <property type="molecule type" value="Genomic_DNA"/>
</dbReference>
<dbReference type="OrthoDB" id="3783209at2"/>
<gene>
    <name evidence="1" type="ORF">D7193_11545</name>
</gene>